<evidence type="ECO:0000256" key="1">
    <source>
        <dbReference type="ARBA" id="ARBA00004141"/>
    </source>
</evidence>
<keyword evidence="5 6" id="KW-0472">Membrane</keyword>
<feature type="transmembrane region" description="Helical" evidence="6">
    <location>
        <begin position="246"/>
        <end position="269"/>
    </location>
</feature>
<sequence length="531" mass="56149">MDIKNLNQIEKATKFGQRDVAKLGLAILFVFCAAALASLYSTTLSGNVGILVIATMIGGYMAINIGANDVANNVGPAVGSKALTMGGAILIAAICEASGAIIAGGDVVDTIRSGIISKSILQDRETFILLMLSALIAGALWLHLATAIGAPVSTTHSIVGGILGAGIVAGGAGIVNWAEVARIAASWVISPLFGGVVAAIFLMLIKRAITYQIDKIAAAKKVVPWLLFVMSGSFALYLVTKGLKRLIPLSLPLALLISLAIAVIVFFLSRPFILKVAGSMQNTKEEINRFFTIPLIFAAALLSFAHGANDVANAIGPLAAINEALIGFSHGDKAGVPLWIMAIGGAGISLGLALYGPKLIKTVGSEITDLDQIRAFCIAMSAALTVLIASQLGLPVSSTHIAVGAVFGVGFLREHLKKRYYEMEQQIIEAHQDEDGAKVQEFLRRFKKASTPKKELMLKSLKRKVALESADPEAPRFNKKEKKQLKKVYKQELVKRSALNKIVATWIITVPAAALLSAGIFAFLKSLSIDL</sequence>
<evidence type="ECO:0000256" key="4">
    <source>
        <dbReference type="ARBA" id="ARBA00022989"/>
    </source>
</evidence>
<dbReference type="GO" id="GO:0035435">
    <property type="term" value="P:phosphate ion transmembrane transport"/>
    <property type="evidence" value="ECO:0007669"/>
    <property type="project" value="TreeGrafter"/>
</dbReference>
<feature type="transmembrane region" description="Helical" evidence="6">
    <location>
        <begin position="127"/>
        <end position="146"/>
    </location>
</feature>
<keyword evidence="4 6" id="KW-1133">Transmembrane helix</keyword>
<keyword evidence="2 6" id="KW-0813">Transport</keyword>
<dbReference type="HOGENOM" id="CLU_015355_3_3_7"/>
<dbReference type="EMBL" id="BX571662">
    <property type="protein sequence ID" value="CAE10878.1"/>
    <property type="molecule type" value="Genomic_DNA"/>
</dbReference>
<feature type="transmembrane region" description="Helical" evidence="6">
    <location>
        <begin position="400"/>
        <end position="416"/>
    </location>
</feature>
<comment type="subcellular location">
    <subcellularLocation>
        <location evidence="1 6">Membrane</location>
        <topology evidence="1 6">Multi-pass membrane protein</topology>
    </subcellularLocation>
</comment>
<feature type="transmembrane region" description="Helical" evidence="6">
    <location>
        <begin position="503"/>
        <end position="524"/>
    </location>
</feature>
<evidence type="ECO:0000313" key="7">
    <source>
        <dbReference type="EMBL" id="CAE10878.1"/>
    </source>
</evidence>
<reference evidence="7 8" key="1">
    <citation type="journal article" date="2003" name="Proc. Natl. Acad. Sci. U.S.A.">
        <title>Complete genome sequence and analysis of Wolinella succinogenes.</title>
        <authorList>
            <person name="Baar C."/>
            <person name="Eppinger M."/>
            <person name="Raddatz G."/>
            <person name="Simon JM."/>
            <person name="Lanz C."/>
            <person name="Klimmek O."/>
            <person name="Nandakumar R."/>
            <person name="Gross R."/>
            <person name="Rosinus A."/>
            <person name="Keller H."/>
            <person name="Jagtap P."/>
            <person name="Linke B."/>
            <person name="Meyer F."/>
            <person name="Lederer H."/>
            <person name="Schuster S.C."/>
        </authorList>
    </citation>
    <scope>NUCLEOTIDE SEQUENCE [LARGE SCALE GENOMIC DNA]</scope>
    <source>
        <strain evidence="8">ATCC 29543 / DSM 1740 / CCUG 13145 / JCM 31913 / LMG 7466 / NCTC 11488 / FDC 602W</strain>
    </source>
</reference>
<accession>Q7M855</accession>
<name>Q7M855_WOLSU</name>
<evidence type="ECO:0000256" key="2">
    <source>
        <dbReference type="ARBA" id="ARBA00022448"/>
    </source>
</evidence>
<feature type="transmembrane region" description="Helical" evidence="6">
    <location>
        <begin position="222"/>
        <end position="240"/>
    </location>
</feature>
<dbReference type="Pfam" id="PF01384">
    <property type="entry name" value="PHO4"/>
    <property type="match status" value="1"/>
</dbReference>
<comment type="similarity">
    <text evidence="6">Belongs to the inorganic phosphate transporter (PiT) (TC 2.A.20) family.</text>
</comment>
<dbReference type="RefSeq" id="WP_011139661.1">
    <property type="nucleotide sequence ID" value="NC_005090.1"/>
</dbReference>
<dbReference type="AlphaFoldDB" id="Q7M855"/>
<keyword evidence="8" id="KW-1185">Reference proteome</keyword>
<protein>
    <recommendedName>
        <fullName evidence="6">Phosphate transporter</fullName>
    </recommendedName>
</protein>
<feature type="transmembrane region" description="Helical" evidence="6">
    <location>
        <begin position="184"/>
        <end position="202"/>
    </location>
</feature>
<dbReference type="PANTHER" id="PTHR11101:SF80">
    <property type="entry name" value="PHOSPHATE TRANSPORTER"/>
    <property type="match status" value="1"/>
</dbReference>
<evidence type="ECO:0000313" key="8">
    <source>
        <dbReference type="Proteomes" id="UP000000422"/>
    </source>
</evidence>
<evidence type="ECO:0000256" key="6">
    <source>
        <dbReference type="RuleBase" id="RU363058"/>
    </source>
</evidence>
<dbReference type="GO" id="GO:0005315">
    <property type="term" value="F:phosphate transmembrane transporter activity"/>
    <property type="evidence" value="ECO:0007669"/>
    <property type="project" value="InterPro"/>
</dbReference>
<dbReference type="InterPro" id="IPR001204">
    <property type="entry name" value="Phos_transporter"/>
</dbReference>
<feature type="transmembrane region" description="Helical" evidence="6">
    <location>
        <begin position="48"/>
        <end position="70"/>
    </location>
</feature>
<dbReference type="Proteomes" id="UP000000422">
    <property type="component" value="Chromosome"/>
</dbReference>
<keyword evidence="6" id="KW-0592">Phosphate transport</keyword>
<dbReference type="eggNOG" id="COG0306">
    <property type="taxonomic scope" value="Bacteria"/>
</dbReference>
<dbReference type="STRING" id="273121.WS1868"/>
<organism evidence="8">
    <name type="scientific">Wolinella succinogenes (strain ATCC 29543 / DSM 1740 / CCUG 13145 / JCM 31913 / LMG 7466 / NCTC 11488 / FDC 602W)</name>
    <name type="common">Vibrio succinogenes</name>
    <dbReference type="NCBI Taxonomy" id="273121"/>
    <lineage>
        <taxon>Bacteria</taxon>
        <taxon>Pseudomonadati</taxon>
        <taxon>Campylobacterota</taxon>
        <taxon>Epsilonproteobacteria</taxon>
        <taxon>Campylobacterales</taxon>
        <taxon>Helicobacteraceae</taxon>
        <taxon>Wolinella</taxon>
    </lineage>
</organism>
<evidence type="ECO:0000256" key="3">
    <source>
        <dbReference type="ARBA" id="ARBA00022692"/>
    </source>
</evidence>
<dbReference type="KEGG" id="wsu:WS1868"/>
<evidence type="ECO:0000256" key="5">
    <source>
        <dbReference type="ARBA" id="ARBA00023136"/>
    </source>
</evidence>
<feature type="transmembrane region" description="Helical" evidence="6">
    <location>
        <begin position="158"/>
        <end position="178"/>
    </location>
</feature>
<feature type="transmembrane region" description="Helical" evidence="6">
    <location>
        <begin position="20"/>
        <end position="42"/>
    </location>
</feature>
<keyword evidence="3 6" id="KW-0812">Transmembrane</keyword>
<gene>
    <name evidence="7" type="ordered locus">WS1868</name>
</gene>
<feature type="transmembrane region" description="Helical" evidence="6">
    <location>
        <begin position="336"/>
        <end position="355"/>
    </location>
</feature>
<dbReference type="GO" id="GO:0016020">
    <property type="term" value="C:membrane"/>
    <property type="evidence" value="ECO:0007669"/>
    <property type="project" value="UniProtKB-SubCell"/>
</dbReference>
<feature type="transmembrane region" description="Helical" evidence="6">
    <location>
        <begin position="82"/>
        <end position="103"/>
    </location>
</feature>
<feature type="transmembrane region" description="Helical" evidence="6">
    <location>
        <begin position="375"/>
        <end position="394"/>
    </location>
</feature>
<dbReference type="PANTHER" id="PTHR11101">
    <property type="entry name" value="PHOSPHATE TRANSPORTER"/>
    <property type="match status" value="1"/>
</dbReference>
<proteinExistence type="inferred from homology"/>
<feature type="transmembrane region" description="Helical" evidence="6">
    <location>
        <begin position="290"/>
        <end position="308"/>
    </location>
</feature>